<name>A0A0S4XRK9_CAEEL</name>
<dbReference type="CTD" id="187670"/>
<dbReference type="KEGG" id="cel:CELE_R07C3.11"/>
<dbReference type="AGR" id="WB:WBGene00019927"/>
<organism evidence="1 2">
    <name type="scientific">Caenorhabditis elegans</name>
    <dbReference type="NCBI Taxonomy" id="6239"/>
    <lineage>
        <taxon>Eukaryota</taxon>
        <taxon>Metazoa</taxon>
        <taxon>Ecdysozoa</taxon>
        <taxon>Nematoda</taxon>
        <taxon>Chromadorea</taxon>
        <taxon>Rhabditida</taxon>
        <taxon>Rhabditina</taxon>
        <taxon>Rhabditomorpha</taxon>
        <taxon>Rhabditoidea</taxon>
        <taxon>Rhabditidae</taxon>
        <taxon>Peloderinae</taxon>
        <taxon>Caenorhabditis</taxon>
    </lineage>
</organism>
<dbReference type="PANTHER" id="PTHR31379">
    <property type="entry name" value="F-BOX C PROTEIN-RELATED-RELATED"/>
    <property type="match status" value="1"/>
</dbReference>
<dbReference type="GeneID" id="187670"/>
<accession>A0A0S4XRK9</accession>
<dbReference type="PANTHER" id="PTHR31379:SF1">
    <property type="entry name" value="F-BOX C PROTEIN-RELATED"/>
    <property type="match status" value="1"/>
</dbReference>
<dbReference type="WormBase" id="R07C3.11a">
    <property type="protein sequence ID" value="CE51187"/>
    <property type="gene ID" value="WBGene00019927"/>
    <property type="gene designation" value="fbxc-24"/>
</dbReference>
<proteinExistence type="predicted"/>
<dbReference type="EMBL" id="BX284602">
    <property type="protein sequence ID" value="CUV67079.1"/>
    <property type="molecule type" value="Genomic_DNA"/>
</dbReference>
<dbReference type="PaxDb" id="6239-R07C3.11"/>
<evidence type="ECO:0000313" key="2">
    <source>
        <dbReference type="Proteomes" id="UP000001940"/>
    </source>
</evidence>
<dbReference type="InterPro" id="IPR021942">
    <property type="entry name" value="DUF3557"/>
</dbReference>
<dbReference type="Pfam" id="PF12078">
    <property type="entry name" value="DUF3557"/>
    <property type="match status" value="1"/>
</dbReference>
<evidence type="ECO:0000313" key="1">
    <source>
        <dbReference type="EMBL" id="CUV67079.1"/>
    </source>
</evidence>
<dbReference type="Proteomes" id="UP000001940">
    <property type="component" value="Chromosome II"/>
</dbReference>
<sequence>MSTSLQLSDGSSKSLLQYLEPRLRFQLSNQCPALQNIELEVPMHIERLDISEFGVEINRTSYAFQVKTDEEIDQTFDVDEFGMIDYDLVVDQNPDTILLDNRDPSNMHLELSYELQLLQNEYDRIEGLNGNDGIEDIEGLAKAREALEKRKTRYQFKYLKLMAREMGIKSQISIAREPLDQHIRFSINSPDRVPLYEEHLAYNKKIHEAQRSLLEKLFVGRPTICVKSLFIDSCFIVCIPKNMQFKVKHLSLSCNNFDEDLNAIRPLLHVSSFPLESIEVYGKWDSLDPILKTCGVLYFPGGCKIEKLLKLQNFHRKVHVNIFDALKQLPPSVKSWLENRQEIGTEYTFDISNEDQIILFLDEMKESNADRIVDEAELHVKLRMDNSTELYISYDPARDNVGRMKMKFQVQ</sequence>
<dbReference type="RefSeq" id="NP_001305226.1">
    <property type="nucleotide sequence ID" value="NM_001318297.4"/>
</dbReference>
<evidence type="ECO:0000313" key="3">
    <source>
        <dbReference type="WormBase" id="R07C3.11a"/>
    </source>
</evidence>
<protein>
    <submittedName>
        <fullName evidence="1">F-box C protein</fullName>
    </submittedName>
</protein>
<dbReference type="FunCoup" id="A0A0S4XRK9">
    <property type="interactions" value="869"/>
</dbReference>
<dbReference type="STRING" id="6239.R07C3.11a.1"/>
<dbReference type="ExpressionAtlas" id="A0A0S4XRK9">
    <property type="expression patterns" value="baseline and differential"/>
</dbReference>
<dbReference type="InParanoid" id="A0A0S4XRK9"/>
<dbReference type="Bgee" id="WBGene00019927">
    <property type="expression patterns" value="Expressed in embryo and 3 other cell types or tissues"/>
</dbReference>
<keyword evidence="2" id="KW-1185">Reference proteome</keyword>
<dbReference type="AlphaFoldDB" id="A0A0S4XRK9"/>
<reference evidence="1 2" key="1">
    <citation type="journal article" date="1998" name="Science">
        <title>Genome sequence of the nematode C. elegans: a platform for investigating biology.</title>
        <authorList>
            <consortium name="The C. elegans sequencing consortium"/>
            <person name="Sulson J.E."/>
            <person name="Waterston R."/>
        </authorList>
    </citation>
    <scope>NUCLEOTIDE SEQUENCE [LARGE SCALE GENOMIC DNA]</scope>
    <source>
        <strain evidence="1 2">Bristol N2</strain>
    </source>
</reference>
<gene>
    <name evidence="1 3" type="primary">fbxc-24</name>
    <name evidence="1" type="ORF">CELE_R07C3.11</name>
    <name evidence="3" type="ORF">R07C3.11</name>
</gene>